<evidence type="ECO:0000313" key="1">
    <source>
        <dbReference type="EMBL" id="PAV08106.1"/>
    </source>
</evidence>
<proteinExistence type="predicted"/>
<dbReference type="RefSeq" id="WP_095608006.1">
    <property type="nucleotide sequence ID" value="NZ_LMVN01000002.1"/>
</dbReference>
<name>A0A2A2HFM9_9EURY</name>
<dbReference type="EMBL" id="LMVN01000002">
    <property type="protein sequence ID" value="PAV08106.1"/>
    <property type="molecule type" value="Genomic_DNA"/>
</dbReference>
<reference evidence="2 4" key="1">
    <citation type="submission" date="2016-04" db="EMBL/GenBank/DDBJ databases">
        <title>Genome sequence of Methanosphaera cuniculi DSM 4103.</title>
        <authorList>
            <person name="Poehlein A."/>
            <person name="Seedorf H."/>
            <person name="Daniel R."/>
        </authorList>
    </citation>
    <scope>NUCLEOTIDE SEQUENCE [LARGE SCALE GENOMIC DNA]</scope>
    <source>
        <strain evidence="2 4">DSM 4103</strain>
    </source>
</reference>
<comment type="caution">
    <text evidence="1">The sequence shown here is derived from an EMBL/GenBank/DDBJ whole genome shotgun (WGS) entry which is preliminary data.</text>
</comment>
<gene>
    <name evidence="1" type="ORF">ASJ82_01175</name>
    <name evidence="2" type="ORF">MSCUN_12730</name>
</gene>
<keyword evidence="3" id="KW-1185">Reference proteome</keyword>
<dbReference type="Proteomes" id="UP000246004">
    <property type="component" value="Unassembled WGS sequence"/>
</dbReference>
<dbReference type="EMBL" id="LWMS01000044">
    <property type="protein sequence ID" value="PWL07742.1"/>
    <property type="molecule type" value="Genomic_DNA"/>
</dbReference>
<evidence type="ECO:0000313" key="3">
    <source>
        <dbReference type="Proteomes" id="UP000217528"/>
    </source>
</evidence>
<evidence type="ECO:0000313" key="2">
    <source>
        <dbReference type="EMBL" id="PWL07742.1"/>
    </source>
</evidence>
<dbReference type="AlphaFoldDB" id="A0A2A2HFM9"/>
<sequence>MATTTTMYNTQITINNTVVGYASEVDLTIDFNLSDQDTFDGKILSSLSQPGCEVEITKYTKHDAVSEKAFMAAVMSLKDVPGTITITNIKPKGTMTWVIYECRIDELEITDEAGELLEFSLTVQGEDFDCDWE</sequence>
<protein>
    <submittedName>
        <fullName evidence="1">Uncharacterized protein</fullName>
    </submittedName>
</protein>
<evidence type="ECO:0000313" key="4">
    <source>
        <dbReference type="Proteomes" id="UP000246004"/>
    </source>
</evidence>
<accession>A0A2A2HFM9</accession>
<dbReference type="Proteomes" id="UP000217528">
    <property type="component" value="Unassembled WGS sequence"/>
</dbReference>
<reference evidence="1 3" key="2">
    <citation type="journal article" date="2017" name="BMC Genomics">
        <title>Genomic analysis of methanogenic archaea reveals a shift towards energy conservation.</title>
        <authorList>
            <person name="Gilmore S.P."/>
            <person name="Henske J.K."/>
            <person name="Sexton J.A."/>
            <person name="Solomon K.V."/>
            <person name="Seppala S."/>
            <person name="Yoo J.I."/>
            <person name="Huyett L.M."/>
            <person name="Pressman A."/>
            <person name="Cogan J.Z."/>
            <person name="Kivenson V."/>
            <person name="Peng X."/>
            <person name="Tan Y."/>
            <person name="Valentine D.L."/>
            <person name="O'Malley M.A."/>
        </authorList>
    </citation>
    <scope>NUCLEOTIDE SEQUENCE [LARGE SCALE GENOMIC DNA]</scope>
    <source>
        <strain evidence="1 3">1R-7</strain>
    </source>
</reference>
<organism evidence="1 3">
    <name type="scientific">Methanosphaera cuniculi</name>
    <dbReference type="NCBI Taxonomy" id="1077256"/>
    <lineage>
        <taxon>Archaea</taxon>
        <taxon>Methanobacteriati</taxon>
        <taxon>Methanobacteriota</taxon>
        <taxon>Methanomada group</taxon>
        <taxon>Methanobacteria</taxon>
        <taxon>Methanobacteriales</taxon>
        <taxon>Methanobacteriaceae</taxon>
        <taxon>Methanosphaera</taxon>
    </lineage>
</organism>